<sequence>MIRFASLGSGSKGNATLIEQAKTRILVDCGFSLGETERRLQRLNCHPETLTAILVTHEHSDHAAGIGRLSRRYHIPVYLTVGTHYVMRDKQFAQTHYINTHDAFSIHDLTIQPFPVPHDAREPCQFVFQDGQHKIGHLTDVGSMTPIITQTLQQLDALMLECNYDLQMLEEGEYPFMLKKRVSGRYGHFSNFQASVLLKELNLT</sequence>
<accession>A0AA95H5P1</accession>
<gene>
    <name evidence="2" type="ORF">QJT80_14920</name>
</gene>
<reference evidence="2" key="2">
    <citation type="submission" date="2023-04" db="EMBL/GenBank/DDBJ databases">
        <authorList>
            <person name="Beletskiy A.V."/>
            <person name="Mardanov A.V."/>
            <person name="Ravin N.V."/>
        </authorList>
    </citation>
    <scope>NUCLEOTIDE SEQUENCE</scope>
    <source>
        <strain evidence="2">GKL-01</strain>
    </source>
</reference>
<feature type="domain" description="Metallo-beta-lactamase" evidence="1">
    <location>
        <begin position="12"/>
        <end position="188"/>
    </location>
</feature>
<evidence type="ECO:0000259" key="1">
    <source>
        <dbReference type="SMART" id="SM00849"/>
    </source>
</evidence>
<dbReference type="Proteomes" id="UP001300672">
    <property type="component" value="Chromosome"/>
</dbReference>
<dbReference type="Gene3D" id="3.60.15.10">
    <property type="entry name" value="Ribonuclease Z/Hydroxyacylglutathione hydrolase-like"/>
    <property type="match status" value="1"/>
</dbReference>
<dbReference type="InterPro" id="IPR001279">
    <property type="entry name" value="Metallo-B-lactamas"/>
</dbReference>
<dbReference type="PANTHER" id="PTHR47619:SF1">
    <property type="entry name" value="EXODEOXYRIBONUCLEASE WALJ"/>
    <property type="match status" value="1"/>
</dbReference>
<dbReference type="SUPFAM" id="SSF56281">
    <property type="entry name" value="Metallo-hydrolase/oxidoreductase"/>
    <property type="match status" value="1"/>
</dbReference>
<dbReference type="Pfam" id="PF12706">
    <property type="entry name" value="Lactamase_B_2"/>
    <property type="match status" value="1"/>
</dbReference>
<dbReference type="PANTHER" id="PTHR47619">
    <property type="entry name" value="METALLO-HYDROLASE YYCJ-RELATED"/>
    <property type="match status" value="1"/>
</dbReference>
<reference evidence="2" key="1">
    <citation type="journal article" date="2023" name="Int. J. Mol. Sci.">
        <title>Metagenomics Revealed a New Genus 'Candidatus Thiocaldithrix dubininis' gen. nov., sp. nov. and a New Species 'Candidatus Thiothrix putei' sp. nov. in the Family Thiotrichaceae, Some Members of Which Have Traits of Both Na+- and H+-Motive Energetics.</title>
        <authorList>
            <person name="Ravin N.V."/>
            <person name="Muntyan M.S."/>
            <person name="Smolyakov D.D."/>
            <person name="Rudenko T.S."/>
            <person name="Beletsky A.V."/>
            <person name="Mardanov A.V."/>
            <person name="Grabovich M.Y."/>
        </authorList>
    </citation>
    <scope>NUCLEOTIDE SEQUENCE</scope>
    <source>
        <strain evidence="2">GKL-01</strain>
    </source>
</reference>
<dbReference type="KEGG" id="tdu:QJT80_14920"/>
<dbReference type="InterPro" id="IPR052533">
    <property type="entry name" value="WalJ/YycJ-like"/>
</dbReference>
<name>A0AA95H5P1_9GAMM</name>
<dbReference type="EMBL" id="CP124755">
    <property type="protein sequence ID" value="WGZ90755.1"/>
    <property type="molecule type" value="Genomic_DNA"/>
</dbReference>
<evidence type="ECO:0000313" key="2">
    <source>
        <dbReference type="EMBL" id="WGZ90755.1"/>
    </source>
</evidence>
<organism evidence="2">
    <name type="scientific">Candidatus Thiocaldithrix dubininis</name>
    <dbReference type="NCBI Taxonomy" id="3080823"/>
    <lineage>
        <taxon>Bacteria</taxon>
        <taxon>Pseudomonadati</taxon>
        <taxon>Pseudomonadota</taxon>
        <taxon>Gammaproteobacteria</taxon>
        <taxon>Thiotrichales</taxon>
        <taxon>Thiotrichaceae</taxon>
        <taxon>Candidatus Thiocaldithrix</taxon>
    </lineage>
</organism>
<dbReference type="AlphaFoldDB" id="A0AA95H5P1"/>
<dbReference type="InterPro" id="IPR036866">
    <property type="entry name" value="RibonucZ/Hydroxyglut_hydro"/>
</dbReference>
<dbReference type="SMART" id="SM00849">
    <property type="entry name" value="Lactamase_B"/>
    <property type="match status" value="1"/>
</dbReference>
<proteinExistence type="predicted"/>
<protein>
    <submittedName>
        <fullName evidence="2">MBL fold metallo-hydrolase</fullName>
    </submittedName>
</protein>